<dbReference type="EMBL" id="CM002925">
    <property type="protein sequence ID" value="KGN54812.1"/>
    <property type="molecule type" value="Genomic_DNA"/>
</dbReference>
<protein>
    <submittedName>
        <fullName evidence="1">Uncharacterized protein</fullName>
    </submittedName>
</protein>
<dbReference type="AlphaFoldDB" id="A0A0A0L2H6"/>
<organism evidence="1 2">
    <name type="scientific">Cucumis sativus</name>
    <name type="common">Cucumber</name>
    <dbReference type="NCBI Taxonomy" id="3659"/>
    <lineage>
        <taxon>Eukaryota</taxon>
        <taxon>Viridiplantae</taxon>
        <taxon>Streptophyta</taxon>
        <taxon>Embryophyta</taxon>
        <taxon>Tracheophyta</taxon>
        <taxon>Spermatophyta</taxon>
        <taxon>Magnoliopsida</taxon>
        <taxon>eudicotyledons</taxon>
        <taxon>Gunneridae</taxon>
        <taxon>Pentapetalae</taxon>
        <taxon>rosids</taxon>
        <taxon>fabids</taxon>
        <taxon>Cucurbitales</taxon>
        <taxon>Cucurbitaceae</taxon>
        <taxon>Benincaseae</taxon>
        <taxon>Cucumis</taxon>
    </lineage>
</organism>
<reference evidence="1 2" key="1">
    <citation type="journal article" date="2009" name="Nat. Genet.">
        <title>The genome of the cucumber, Cucumis sativus L.</title>
        <authorList>
            <person name="Huang S."/>
            <person name="Li R."/>
            <person name="Zhang Z."/>
            <person name="Li L."/>
            <person name="Gu X."/>
            <person name="Fan W."/>
            <person name="Lucas W.J."/>
            <person name="Wang X."/>
            <person name="Xie B."/>
            <person name="Ni P."/>
            <person name="Ren Y."/>
            <person name="Zhu H."/>
            <person name="Li J."/>
            <person name="Lin K."/>
            <person name="Jin W."/>
            <person name="Fei Z."/>
            <person name="Li G."/>
            <person name="Staub J."/>
            <person name="Kilian A."/>
            <person name="van der Vossen E.A."/>
            <person name="Wu Y."/>
            <person name="Guo J."/>
            <person name="He J."/>
            <person name="Jia Z."/>
            <person name="Ren Y."/>
            <person name="Tian G."/>
            <person name="Lu Y."/>
            <person name="Ruan J."/>
            <person name="Qian W."/>
            <person name="Wang M."/>
            <person name="Huang Q."/>
            <person name="Li B."/>
            <person name="Xuan Z."/>
            <person name="Cao J."/>
            <person name="Asan"/>
            <person name="Wu Z."/>
            <person name="Zhang J."/>
            <person name="Cai Q."/>
            <person name="Bai Y."/>
            <person name="Zhao B."/>
            <person name="Han Y."/>
            <person name="Li Y."/>
            <person name="Li X."/>
            <person name="Wang S."/>
            <person name="Shi Q."/>
            <person name="Liu S."/>
            <person name="Cho W.K."/>
            <person name="Kim J.Y."/>
            <person name="Xu Y."/>
            <person name="Heller-Uszynska K."/>
            <person name="Miao H."/>
            <person name="Cheng Z."/>
            <person name="Zhang S."/>
            <person name="Wu J."/>
            <person name="Yang Y."/>
            <person name="Kang H."/>
            <person name="Li M."/>
            <person name="Liang H."/>
            <person name="Ren X."/>
            <person name="Shi Z."/>
            <person name="Wen M."/>
            <person name="Jian M."/>
            <person name="Yang H."/>
            <person name="Zhang G."/>
            <person name="Yang Z."/>
            <person name="Chen R."/>
            <person name="Liu S."/>
            <person name="Li J."/>
            <person name="Ma L."/>
            <person name="Liu H."/>
            <person name="Zhou Y."/>
            <person name="Zhao J."/>
            <person name="Fang X."/>
            <person name="Li G."/>
            <person name="Fang L."/>
            <person name="Li Y."/>
            <person name="Liu D."/>
            <person name="Zheng H."/>
            <person name="Zhang Y."/>
            <person name="Qin N."/>
            <person name="Li Z."/>
            <person name="Yang G."/>
            <person name="Yang S."/>
            <person name="Bolund L."/>
            <person name="Kristiansen K."/>
            <person name="Zheng H."/>
            <person name="Li S."/>
            <person name="Zhang X."/>
            <person name="Yang H."/>
            <person name="Wang J."/>
            <person name="Sun R."/>
            <person name="Zhang B."/>
            <person name="Jiang S."/>
            <person name="Wang J."/>
            <person name="Du Y."/>
            <person name="Li S."/>
        </authorList>
    </citation>
    <scope>NUCLEOTIDE SEQUENCE [LARGE SCALE GENOMIC DNA]</scope>
    <source>
        <strain evidence="2">cv. 9930</strain>
    </source>
</reference>
<evidence type="ECO:0000313" key="2">
    <source>
        <dbReference type="Proteomes" id="UP000029981"/>
    </source>
</evidence>
<name>A0A0A0L2H6_CUCSA</name>
<reference evidence="1 2" key="4">
    <citation type="journal article" date="2011" name="BMC Genomics">
        <title>RNA-Seq improves annotation of protein-coding genes in the cucumber genome.</title>
        <authorList>
            <person name="Li Z."/>
            <person name="Zhang Z."/>
            <person name="Yan P."/>
            <person name="Huang S."/>
            <person name="Fei Z."/>
            <person name="Lin K."/>
        </authorList>
    </citation>
    <scope>NUCLEOTIDE SEQUENCE [LARGE SCALE GENOMIC DNA]</scope>
    <source>
        <strain evidence="2">cv. 9930</strain>
    </source>
</reference>
<dbReference type="Proteomes" id="UP000029981">
    <property type="component" value="Chromosome 4"/>
</dbReference>
<reference evidence="1 2" key="3">
    <citation type="journal article" date="2010" name="BMC Genomics">
        <title>Transcriptome sequencing and comparative analysis of cucumber flowers with different sex types.</title>
        <authorList>
            <person name="Guo S."/>
            <person name="Zheng Y."/>
            <person name="Joung J.G."/>
            <person name="Liu S."/>
            <person name="Zhang Z."/>
            <person name="Crasta O.R."/>
            <person name="Sobral B.W."/>
            <person name="Xu Y."/>
            <person name="Huang S."/>
            <person name="Fei Z."/>
        </authorList>
    </citation>
    <scope>NUCLEOTIDE SEQUENCE [LARGE SCALE GENOMIC DNA]</scope>
    <source>
        <strain evidence="2">cv. 9930</strain>
    </source>
</reference>
<keyword evidence="2" id="KW-1185">Reference proteome</keyword>
<dbReference type="Gramene" id="KGN54812">
    <property type="protein sequence ID" value="KGN54812"/>
    <property type="gene ID" value="Csa_4G507420"/>
</dbReference>
<accession>A0A0A0L2H6</accession>
<evidence type="ECO:0000313" key="1">
    <source>
        <dbReference type="EMBL" id="KGN54812.1"/>
    </source>
</evidence>
<reference evidence="1 2" key="2">
    <citation type="journal article" date="2009" name="PLoS ONE">
        <title>An integrated genetic and cytogenetic map of the cucumber genome.</title>
        <authorList>
            <person name="Ren Y."/>
            <person name="Zhang Z."/>
            <person name="Liu J."/>
            <person name="Staub J.E."/>
            <person name="Han Y."/>
            <person name="Cheng Z."/>
            <person name="Li X."/>
            <person name="Lu J."/>
            <person name="Miao H."/>
            <person name="Kang H."/>
            <person name="Xie B."/>
            <person name="Gu X."/>
            <person name="Wang X."/>
            <person name="Du Y."/>
            <person name="Jin W."/>
            <person name="Huang S."/>
        </authorList>
    </citation>
    <scope>NUCLEOTIDE SEQUENCE [LARGE SCALE GENOMIC DNA]</scope>
    <source>
        <strain evidence="2">cv. 9930</strain>
    </source>
</reference>
<gene>
    <name evidence="1" type="ORF">Csa_4G507420</name>
</gene>
<sequence length="112" mass="12454">MEAGLWDKAITSPLCNGSNPMDGLIKEALARLFMGRKEVAIAFVGQFLADIDYSIKSKQEATPIIFIKAMKMKTGVKLRMFELMRLSAVMEINQLAEDRSVTKTEYSSKSTG</sequence>
<proteinExistence type="predicted"/>